<keyword evidence="2" id="KW-0647">Proteasome</keyword>
<evidence type="ECO:0000256" key="2">
    <source>
        <dbReference type="ARBA" id="ARBA00022942"/>
    </source>
</evidence>
<comment type="similarity">
    <text evidence="1">Belongs to the proteasome subunit S3 family.</text>
</comment>
<comment type="caution">
    <text evidence="5">The sequence shown here is derived from an EMBL/GenBank/DDBJ whole genome shotgun (WGS) entry which is preliminary data.</text>
</comment>
<dbReference type="AlphaFoldDB" id="A0A507CRY5"/>
<dbReference type="STRING" id="286115.A0A507CRY5"/>
<dbReference type="InterPro" id="IPR013586">
    <property type="entry name" value="PSMD3_C"/>
</dbReference>
<dbReference type="SMART" id="SM00088">
    <property type="entry name" value="PINT"/>
    <property type="match status" value="1"/>
</dbReference>
<keyword evidence="6" id="KW-1185">Reference proteome</keyword>
<dbReference type="PANTHER" id="PTHR10758:SF2">
    <property type="entry name" value="26S PROTEASOME NON-ATPASE REGULATORY SUBUNIT 3"/>
    <property type="match status" value="1"/>
</dbReference>
<feature type="domain" description="PCI" evidence="4">
    <location>
        <begin position="268"/>
        <end position="448"/>
    </location>
</feature>
<proteinExistence type="inferred from homology"/>
<feature type="compositionally biased region" description="Polar residues" evidence="3">
    <location>
        <begin position="1"/>
        <end position="11"/>
    </location>
</feature>
<dbReference type="PANTHER" id="PTHR10758">
    <property type="entry name" value="26S PROTEASOME NON-ATPASE REGULATORY SUBUNIT 3/COP9 SIGNALOSOME COMPLEX SUBUNIT 3"/>
    <property type="match status" value="1"/>
</dbReference>
<evidence type="ECO:0000313" key="5">
    <source>
        <dbReference type="EMBL" id="TPX41899.1"/>
    </source>
</evidence>
<feature type="region of interest" description="Disordered" evidence="3">
    <location>
        <begin position="1"/>
        <end position="20"/>
    </location>
</feature>
<evidence type="ECO:0000256" key="3">
    <source>
        <dbReference type="SAM" id="MobiDB-lite"/>
    </source>
</evidence>
<sequence length="519" mass="58473">MSNVLSTSRQPASPRLATTRRAPIKEPVYPAILPSYGPPVLAKSPLELRAEANALVLADIKNNLTLLERSVAEIESRYTTRVLRSTGSFRKRLNSELIDTALNVHLPKESPTRTFLQAALAAGDVMETDAVNGHVNDATMVLPEVQIYLGLIVVLYLHDHKHYARGKDLTTKLLTTIQSLNRRTMDQIAARVYFYMARFHELTGDFASMRSFLLAAHRTATLRHDPDTQATVLNLLLASYLSDNLYDQADKLISKAVFPESAPNNQHARFLYYQGRIKAIQLDYTEANRSLQQAIRKAPQTATAAGFQQAVHKLAIIVQLLMGDIPERSIFRQSMLRKVLQPYFEITQAVRSGNVNGFSKTVDEHKAIFLTDKTYTLILRLRQNVIKAGLRRISIAYSAISLRDICEKLKLDSEQDAEYIAAKSIRDGVIDATIVHDKGYMKSKEIVDIYSTNEPQNQFHDRISFCLDLHNESVKALRFPMTTVNKELASANAAREEERKLAREIADGELDEDEDMAEF</sequence>
<dbReference type="VEuPathDB" id="FungiDB:SeMB42_g05355"/>
<dbReference type="PROSITE" id="PS50250">
    <property type="entry name" value="PCI"/>
    <property type="match status" value="1"/>
</dbReference>
<evidence type="ECO:0000256" key="1">
    <source>
        <dbReference type="ARBA" id="ARBA00007912"/>
    </source>
</evidence>
<dbReference type="GO" id="GO:0042176">
    <property type="term" value="P:regulation of protein catabolic process"/>
    <property type="evidence" value="ECO:0007669"/>
    <property type="project" value="InterPro"/>
</dbReference>
<dbReference type="EMBL" id="QEAN01000252">
    <property type="protein sequence ID" value="TPX41899.1"/>
    <property type="molecule type" value="Genomic_DNA"/>
</dbReference>
<dbReference type="SUPFAM" id="SSF81901">
    <property type="entry name" value="HCP-like"/>
    <property type="match status" value="1"/>
</dbReference>
<name>A0A507CRY5_9FUNG</name>
<evidence type="ECO:0000259" key="4">
    <source>
        <dbReference type="PROSITE" id="PS50250"/>
    </source>
</evidence>
<dbReference type="InterPro" id="IPR000717">
    <property type="entry name" value="PCI_dom"/>
</dbReference>
<protein>
    <recommendedName>
        <fullName evidence="4">PCI domain-containing protein</fullName>
    </recommendedName>
</protein>
<dbReference type="GO" id="GO:0006511">
    <property type="term" value="P:ubiquitin-dependent protein catabolic process"/>
    <property type="evidence" value="ECO:0007669"/>
    <property type="project" value="TreeGrafter"/>
</dbReference>
<feature type="region of interest" description="Disordered" evidence="3">
    <location>
        <begin position="493"/>
        <end position="519"/>
    </location>
</feature>
<feature type="compositionally biased region" description="Acidic residues" evidence="3">
    <location>
        <begin position="507"/>
        <end position="519"/>
    </location>
</feature>
<dbReference type="Pfam" id="PF08375">
    <property type="entry name" value="Rpn3_C"/>
    <property type="match status" value="1"/>
</dbReference>
<dbReference type="Gene3D" id="1.25.40.10">
    <property type="entry name" value="Tetratricopeptide repeat domain"/>
    <property type="match status" value="1"/>
</dbReference>
<dbReference type="InterPro" id="IPR011990">
    <property type="entry name" value="TPR-like_helical_dom_sf"/>
</dbReference>
<dbReference type="Proteomes" id="UP000317494">
    <property type="component" value="Unassembled WGS sequence"/>
</dbReference>
<gene>
    <name evidence="5" type="ORF">SeMB42_g05355</name>
</gene>
<dbReference type="Pfam" id="PF01399">
    <property type="entry name" value="PCI"/>
    <property type="match status" value="1"/>
</dbReference>
<organism evidence="5 6">
    <name type="scientific">Synchytrium endobioticum</name>
    <dbReference type="NCBI Taxonomy" id="286115"/>
    <lineage>
        <taxon>Eukaryota</taxon>
        <taxon>Fungi</taxon>
        <taxon>Fungi incertae sedis</taxon>
        <taxon>Chytridiomycota</taxon>
        <taxon>Chytridiomycota incertae sedis</taxon>
        <taxon>Chytridiomycetes</taxon>
        <taxon>Synchytriales</taxon>
        <taxon>Synchytriaceae</taxon>
        <taxon>Synchytrium</taxon>
    </lineage>
</organism>
<dbReference type="GO" id="GO:0008541">
    <property type="term" value="C:proteasome regulatory particle, lid subcomplex"/>
    <property type="evidence" value="ECO:0007669"/>
    <property type="project" value="TreeGrafter"/>
</dbReference>
<accession>A0A507CRY5</accession>
<evidence type="ECO:0000313" key="6">
    <source>
        <dbReference type="Proteomes" id="UP000317494"/>
    </source>
</evidence>
<dbReference type="InterPro" id="IPR050756">
    <property type="entry name" value="CSN3"/>
</dbReference>
<dbReference type="SMART" id="SM00753">
    <property type="entry name" value="PAM"/>
    <property type="match status" value="1"/>
</dbReference>
<reference evidence="5 6" key="1">
    <citation type="journal article" date="2019" name="Sci. Rep.">
        <title>Comparative genomics of chytrid fungi reveal insights into the obligate biotrophic and pathogenic lifestyle of Synchytrium endobioticum.</title>
        <authorList>
            <person name="van de Vossenberg B.T.L.H."/>
            <person name="Warris S."/>
            <person name="Nguyen H.D.T."/>
            <person name="van Gent-Pelzer M.P.E."/>
            <person name="Joly D.L."/>
            <person name="van de Geest H.C."/>
            <person name="Bonants P.J.M."/>
            <person name="Smith D.S."/>
            <person name="Levesque C.A."/>
            <person name="van der Lee T.A.J."/>
        </authorList>
    </citation>
    <scope>NUCLEOTIDE SEQUENCE [LARGE SCALE GENOMIC DNA]</scope>
    <source>
        <strain evidence="5 6">MB42</strain>
    </source>
</reference>
<feature type="compositionally biased region" description="Basic and acidic residues" evidence="3">
    <location>
        <begin position="494"/>
        <end position="506"/>
    </location>
</feature>
<dbReference type="InterPro" id="IPR057985">
    <property type="entry name" value="TPR_PSMD3_N"/>
</dbReference>
<dbReference type="Pfam" id="PF25573">
    <property type="entry name" value="TPR_PSMD3_N"/>
    <property type="match status" value="1"/>
</dbReference>
<dbReference type="GO" id="GO:0030234">
    <property type="term" value="F:enzyme regulator activity"/>
    <property type="evidence" value="ECO:0007669"/>
    <property type="project" value="InterPro"/>
</dbReference>